<evidence type="ECO:0000313" key="4">
    <source>
        <dbReference type="EMBL" id="SFR38609.1"/>
    </source>
</evidence>
<evidence type="ECO:0000256" key="2">
    <source>
        <dbReference type="SAM" id="SignalP"/>
    </source>
</evidence>
<protein>
    <recommendedName>
        <fullName evidence="3">DUF4296 domain-containing protein</fullName>
    </recommendedName>
</protein>
<feature type="signal peptide" evidence="2">
    <location>
        <begin position="1"/>
        <end position="24"/>
    </location>
</feature>
<name>A0A1I6G8V7_9FLAO</name>
<feature type="domain" description="DUF4296" evidence="3">
    <location>
        <begin position="32"/>
        <end position="114"/>
    </location>
</feature>
<proteinExistence type="predicted"/>
<evidence type="ECO:0000259" key="3">
    <source>
        <dbReference type="Pfam" id="PF14129"/>
    </source>
</evidence>
<dbReference type="AlphaFoldDB" id="A0A1I6G8V7"/>
<feature type="compositionally biased region" description="Basic and acidic residues" evidence="1">
    <location>
        <begin position="124"/>
        <end position="134"/>
    </location>
</feature>
<dbReference type="EMBL" id="FOYQ01000001">
    <property type="protein sequence ID" value="SFR38609.1"/>
    <property type="molecule type" value="Genomic_DNA"/>
</dbReference>
<evidence type="ECO:0000256" key="1">
    <source>
        <dbReference type="SAM" id="MobiDB-lite"/>
    </source>
</evidence>
<keyword evidence="5" id="KW-1185">Reference proteome</keyword>
<dbReference type="Pfam" id="PF14129">
    <property type="entry name" value="DUF4296"/>
    <property type="match status" value="1"/>
</dbReference>
<evidence type="ECO:0000313" key="5">
    <source>
        <dbReference type="Proteomes" id="UP000199534"/>
    </source>
</evidence>
<feature type="chain" id="PRO_5011642189" description="DUF4296 domain-containing protein" evidence="2">
    <location>
        <begin position="25"/>
        <end position="134"/>
    </location>
</feature>
<reference evidence="4 5" key="1">
    <citation type="submission" date="2016-10" db="EMBL/GenBank/DDBJ databases">
        <authorList>
            <person name="de Groot N.N."/>
        </authorList>
    </citation>
    <scope>NUCLEOTIDE SEQUENCE [LARGE SCALE GENOMIC DNA]</scope>
    <source>
        <strain evidence="4 5">DSM 21019</strain>
    </source>
</reference>
<accession>A0A1I6G8V7</accession>
<dbReference type="OrthoDB" id="1525222at2"/>
<dbReference type="Proteomes" id="UP000199534">
    <property type="component" value="Unassembled WGS sequence"/>
</dbReference>
<keyword evidence="2" id="KW-0732">Signal</keyword>
<sequence>MKSKFLTCRNLFLAGILLCLPVSCGEELVERPKNLIPQEAMTDILYDLSLLDAIDDTYPGTLEDNDIEVMELIFEKYSVDSAQFIQSDRYYASQPHLYEAIYQELHDRLKKQRDSVSQILSPTRAKDSTRSNTP</sequence>
<gene>
    <name evidence="4" type="ORF">SAMN04490243_1414</name>
</gene>
<organism evidence="4 5">
    <name type="scientific">Robiginitalea myxolifaciens</name>
    <dbReference type="NCBI Taxonomy" id="400055"/>
    <lineage>
        <taxon>Bacteria</taxon>
        <taxon>Pseudomonadati</taxon>
        <taxon>Bacteroidota</taxon>
        <taxon>Flavobacteriia</taxon>
        <taxon>Flavobacteriales</taxon>
        <taxon>Flavobacteriaceae</taxon>
        <taxon>Robiginitalea</taxon>
    </lineage>
</organism>
<dbReference type="STRING" id="400055.SAMN04490243_1414"/>
<dbReference type="InterPro" id="IPR025381">
    <property type="entry name" value="DUF4296"/>
</dbReference>
<dbReference type="RefSeq" id="WP_092981791.1">
    <property type="nucleotide sequence ID" value="NZ_FOYQ01000001.1"/>
</dbReference>
<feature type="region of interest" description="Disordered" evidence="1">
    <location>
        <begin position="115"/>
        <end position="134"/>
    </location>
</feature>